<dbReference type="Proteomes" id="UP000476176">
    <property type="component" value="Unassembled WGS sequence"/>
</dbReference>
<dbReference type="EMBL" id="QXGA01000180">
    <property type="protein sequence ID" value="KAE9150635.1"/>
    <property type="molecule type" value="Genomic_DNA"/>
</dbReference>
<dbReference type="EMBL" id="QXGE01000184">
    <property type="protein sequence ID" value="KAE9321063.1"/>
    <property type="molecule type" value="Genomic_DNA"/>
</dbReference>
<evidence type="ECO:0000313" key="5">
    <source>
        <dbReference type="EMBL" id="KAE9137597.1"/>
    </source>
</evidence>
<evidence type="ECO:0000313" key="11">
    <source>
        <dbReference type="EMBL" id="KAE9355285.1"/>
    </source>
</evidence>
<evidence type="ECO:0000313" key="19">
    <source>
        <dbReference type="Proteomes" id="UP000476176"/>
    </source>
</evidence>
<dbReference type="Proteomes" id="UP000429523">
    <property type="component" value="Unassembled WGS sequence"/>
</dbReference>
<dbReference type="Proteomes" id="UP000460718">
    <property type="component" value="Unassembled WGS sequence"/>
</dbReference>
<evidence type="ECO:0000313" key="8">
    <source>
        <dbReference type="EMBL" id="KAE9247064.1"/>
    </source>
</evidence>
<dbReference type="Proteomes" id="UP000441208">
    <property type="component" value="Unassembled WGS sequence"/>
</dbReference>
<comment type="caution">
    <text evidence="5">The sequence shown here is derived from an EMBL/GenBank/DDBJ whole genome shotgun (WGS) entry which is preliminary data.</text>
</comment>
<evidence type="ECO:0000313" key="2">
    <source>
        <dbReference type="EMBL" id="KAE8943881.1"/>
    </source>
</evidence>
<dbReference type="Proteomes" id="UP000488956">
    <property type="component" value="Unassembled WGS sequence"/>
</dbReference>
<evidence type="ECO:0000313" key="6">
    <source>
        <dbReference type="EMBL" id="KAE9150635.1"/>
    </source>
</evidence>
<evidence type="ECO:0000313" key="20">
    <source>
        <dbReference type="Proteomes" id="UP000486351"/>
    </source>
</evidence>
<evidence type="ECO:0000313" key="4">
    <source>
        <dbReference type="EMBL" id="KAE9130006.1"/>
    </source>
</evidence>
<dbReference type="Proteomes" id="UP000486351">
    <property type="component" value="Unassembled WGS sequence"/>
</dbReference>
<dbReference type="Proteomes" id="UP000437068">
    <property type="component" value="Unassembled WGS sequence"/>
</dbReference>
<evidence type="ECO:0000313" key="9">
    <source>
        <dbReference type="EMBL" id="KAE9249100.1"/>
    </source>
</evidence>
<dbReference type="Proteomes" id="UP000440732">
    <property type="component" value="Unassembled WGS sequence"/>
</dbReference>
<gene>
    <name evidence="10" type="ORF">PF001_g5087</name>
    <name evidence="8" type="ORF">PF002_g6449</name>
    <name evidence="9" type="ORF">PF004_g3540</name>
    <name evidence="7" type="ORF">PF005_g5897</name>
    <name evidence="6" type="ORF">PF006_g5013</name>
    <name evidence="5" type="ORF">PF007_g1717</name>
    <name evidence="11" type="ORF">PF008_g4132</name>
    <name evidence="2" type="ORF">PF009_g6407</name>
    <name evidence="4" type="ORF">PF010_g3996</name>
    <name evidence="3" type="ORF">PF011_g5210</name>
</gene>
<dbReference type="EMBL" id="QXGD01000225">
    <property type="protein sequence ID" value="KAE9247064.1"/>
    <property type="molecule type" value="Genomic_DNA"/>
</dbReference>
<dbReference type="EMBL" id="QXGB01000210">
    <property type="protein sequence ID" value="KAE9224500.1"/>
    <property type="molecule type" value="Genomic_DNA"/>
</dbReference>
<sequence>MTREALDMSLTTRQVFTAANVMATSAPSEGLEGVPRGEAHKGRDRLTTDA</sequence>
<accession>A0A6A3TV34</accession>
<feature type="compositionally biased region" description="Basic and acidic residues" evidence="1">
    <location>
        <begin position="35"/>
        <end position="50"/>
    </location>
</feature>
<evidence type="ECO:0000313" key="17">
    <source>
        <dbReference type="Proteomes" id="UP000441208"/>
    </source>
</evidence>
<dbReference type="EMBL" id="QXFY01000136">
    <property type="protein sequence ID" value="KAE9355285.1"/>
    <property type="molecule type" value="Genomic_DNA"/>
</dbReference>
<evidence type="ECO:0000313" key="3">
    <source>
        <dbReference type="EMBL" id="KAE9020829.1"/>
    </source>
</evidence>
<evidence type="ECO:0000313" key="7">
    <source>
        <dbReference type="EMBL" id="KAE9224500.1"/>
    </source>
</evidence>
<dbReference type="Proteomes" id="UP000440367">
    <property type="component" value="Unassembled WGS sequence"/>
</dbReference>
<name>A0A6A3TV34_9STRA</name>
<dbReference type="AlphaFoldDB" id="A0A6A3TV34"/>
<dbReference type="EMBL" id="QXFW01000200">
    <property type="protein sequence ID" value="KAE9020829.1"/>
    <property type="molecule type" value="Genomic_DNA"/>
</dbReference>
<dbReference type="Proteomes" id="UP000433483">
    <property type="component" value="Unassembled WGS sequence"/>
</dbReference>
<evidence type="ECO:0000313" key="14">
    <source>
        <dbReference type="Proteomes" id="UP000437068"/>
    </source>
</evidence>
<dbReference type="EMBL" id="QXFX01000132">
    <property type="protein sequence ID" value="KAE9130006.1"/>
    <property type="molecule type" value="Genomic_DNA"/>
</dbReference>
<evidence type="ECO:0000313" key="18">
    <source>
        <dbReference type="Proteomes" id="UP000460718"/>
    </source>
</evidence>
<dbReference type="EMBL" id="QXGC01000113">
    <property type="protein sequence ID" value="KAE9249100.1"/>
    <property type="molecule type" value="Genomic_DNA"/>
</dbReference>
<protein>
    <submittedName>
        <fullName evidence="5">Uncharacterized protein</fullName>
    </submittedName>
</protein>
<evidence type="ECO:0000256" key="1">
    <source>
        <dbReference type="SAM" id="MobiDB-lite"/>
    </source>
</evidence>
<keyword evidence="13" id="KW-1185">Reference proteome</keyword>
<evidence type="ECO:0000313" key="15">
    <source>
        <dbReference type="Proteomes" id="UP000440367"/>
    </source>
</evidence>
<evidence type="ECO:0000313" key="16">
    <source>
        <dbReference type="Proteomes" id="UP000440732"/>
    </source>
</evidence>
<reference evidence="12 13" key="1">
    <citation type="submission" date="2018-08" db="EMBL/GenBank/DDBJ databases">
        <title>Genomic investigation of the strawberry pathogen Phytophthora fragariae indicates pathogenicity is determined by transcriptional variation in three key races.</title>
        <authorList>
            <person name="Adams T.M."/>
            <person name="Armitage A.D."/>
            <person name="Sobczyk M.K."/>
            <person name="Bates H.J."/>
            <person name="Dunwell J.M."/>
            <person name="Nellist C.F."/>
            <person name="Harrison R.J."/>
        </authorList>
    </citation>
    <scope>NUCLEOTIDE SEQUENCE [LARGE SCALE GENOMIC DNA]</scope>
    <source>
        <strain evidence="10 14">A4</strain>
        <strain evidence="8 15">BC-1</strain>
        <strain evidence="9 19">BC-23</strain>
        <strain evidence="7 13">NOV-27</strain>
        <strain evidence="6 16">NOV-5</strain>
        <strain evidence="5 17">NOV-71</strain>
        <strain evidence="11 20">NOV-77</strain>
        <strain evidence="2 12">NOV-9</strain>
        <strain evidence="4 21">ONT-3</strain>
        <strain evidence="3 18">SCRP245</strain>
    </source>
</reference>
<organism evidence="5 17">
    <name type="scientific">Phytophthora fragariae</name>
    <dbReference type="NCBI Taxonomy" id="53985"/>
    <lineage>
        <taxon>Eukaryota</taxon>
        <taxon>Sar</taxon>
        <taxon>Stramenopiles</taxon>
        <taxon>Oomycota</taxon>
        <taxon>Peronosporomycetes</taxon>
        <taxon>Peronosporales</taxon>
        <taxon>Peronosporaceae</taxon>
        <taxon>Phytophthora</taxon>
    </lineage>
</organism>
<feature type="region of interest" description="Disordered" evidence="1">
    <location>
        <begin position="26"/>
        <end position="50"/>
    </location>
</feature>
<evidence type="ECO:0000313" key="21">
    <source>
        <dbReference type="Proteomes" id="UP000488956"/>
    </source>
</evidence>
<evidence type="ECO:0000313" key="13">
    <source>
        <dbReference type="Proteomes" id="UP000433483"/>
    </source>
</evidence>
<dbReference type="EMBL" id="QXGF01000231">
    <property type="protein sequence ID" value="KAE8943881.1"/>
    <property type="molecule type" value="Genomic_DNA"/>
</dbReference>
<evidence type="ECO:0000313" key="12">
    <source>
        <dbReference type="Proteomes" id="UP000429523"/>
    </source>
</evidence>
<proteinExistence type="predicted"/>
<evidence type="ECO:0000313" key="10">
    <source>
        <dbReference type="EMBL" id="KAE9321063.1"/>
    </source>
</evidence>
<dbReference type="EMBL" id="QXFZ01000043">
    <property type="protein sequence ID" value="KAE9137597.1"/>
    <property type="molecule type" value="Genomic_DNA"/>
</dbReference>